<protein>
    <recommendedName>
        <fullName evidence="2">RING-type domain-containing protein</fullName>
    </recommendedName>
</protein>
<evidence type="ECO:0000259" key="2">
    <source>
        <dbReference type="PROSITE" id="PS50089"/>
    </source>
</evidence>
<evidence type="ECO:0000256" key="1">
    <source>
        <dbReference type="PROSITE-ProRule" id="PRU00175"/>
    </source>
</evidence>
<dbReference type="AlphaFoldDB" id="A0A2J6TVL7"/>
<dbReference type="InterPro" id="IPR013083">
    <property type="entry name" value="Znf_RING/FYVE/PHD"/>
</dbReference>
<proteinExistence type="predicted"/>
<keyword evidence="4" id="KW-1185">Reference proteome</keyword>
<organism evidence="3 4">
    <name type="scientific">Hyaloscypha bicolor E</name>
    <dbReference type="NCBI Taxonomy" id="1095630"/>
    <lineage>
        <taxon>Eukaryota</taxon>
        <taxon>Fungi</taxon>
        <taxon>Dikarya</taxon>
        <taxon>Ascomycota</taxon>
        <taxon>Pezizomycotina</taxon>
        <taxon>Leotiomycetes</taxon>
        <taxon>Helotiales</taxon>
        <taxon>Hyaloscyphaceae</taxon>
        <taxon>Hyaloscypha</taxon>
        <taxon>Hyaloscypha bicolor</taxon>
    </lineage>
</organism>
<evidence type="ECO:0000313" key="3">
    <source>
        <dbReference type="EMBL" id="PMD67031.1"/>
    </source>
</evidence>
<dbReference type="PROSITE" id="PS50089">
    <property type="entry name" value="ZF_RING_2"/>
    <property type="match status" value="1"/>
</dbReference>
<dbReference type="SUPFAM" id="SSF57850">
    <property type="entry name" value="RING/U-box"/>
    <property type="match status" value="1"/>
</dbReference>
<keyword evidence="1" id="KW-0862">Zinc</keyword>
<dbReference type="RefSeq" id="XP_024743935.1">
    <property type="nucleotide sequence ID" value="XM_024882262.1"/>
</dbReference>
<dbReference type="OrthoDB" id="3689221at2759"/>
<sequence>MLTHCTSRVQFYHECGHVEELSTAHRRQCKAYLSQLYPTHIPSPDIYWEPPLLARQNGSTCKRRTTTVYYDGTNLCKHCKESPEAASTAPLPESVLQESRLLWRRLHLESMQARDETVIAFTGLKKEREARGRAREWDMTPEERREEWLKDFAAYRAKEERKGTPMSERLFVKELPDHLWGIDWNKSYVDWDSTGIFRLVNADEVAKNGMCGVCEEPLNVESARKLPCGHAFHKDCCVPFLEDDYDGCDSHCPDKEDGCKGEWTVKTMPSFHWDSVYPKHKAHLGTAAWDNAGLDRFRRFKTWIRCMSES</sequence>
<dbReference type="EMBL" id="KZ613740">
    <property type="protein sequence ID" value="PMD67031.1"/>
    <property type="molecule type" value="Genomic_DNA"/>
</dbReference>
<gene>
    <name evidence="3" type="ORF">K444DRAFT_623264</name>
</gene>
<keyword evidence="1" id="KW-0479">Metal-binding</keyword>
<evidence type="ECO:0000313" key="4">
    <source>
        <dbReference type="Proteomes" id="UP000235371"/>
    </source>
</evidence>
<dbReference type="Gene3D" id="3.30.40.10">
    <property type="entry name" value="Zinc/RING finger domain, C3HC4 (zinc finger)"/>
    <property type="match status" value="1"/>
</dbReference>
<reference evidence="3 4" key="1">
    <citation type="submission" date="2016-04" db="EMBL/GenBank/DDBJ databases">
        <title>A degradative enzymes factory behind the ericoid mycorrhizal symbiosis.</title>
        <authorList>
            <consortium name="DOE Joint Genome Institute"/>
            <person name="Martino E."/>
            <person name="Morin E."/>
            <person name="Grelet G."/>
            <person name="Kuo A."/>
            <person name="Kohler A."/>
            <person name="Daghino S."/>
            <person name="Barry K."/>
            <person name="Choi C."/>
            <person name="Cichocki N."/>
            <person name="Clum A."/>
            <person name="Copeland A."/>
            <person name="Hainaut M."/>
            <person name="Haridas S."/>
            <person name="Labutti K."/>
            <person name="Lindquist E."/>
            <person name="Lipzen A."/>
            <person name="Khouja H.-R."/>
            <person name="Murat C."/>
            <person name="Ohm R."/>
            <person name="Olson A."/>
            <person name="Spatafora J."/>
            <person name="Veneault-Fourrey C."/>
            <person name="Henrissat B."/>
            <person name="Grigoriev I."/>
            <person name="Martin F."/>
            <person name="Perotto S."/>
        </authorList>
    </citation>
    <scope>NUCLEOTIDE SEQUENCE [LARGE SCALE GENOMIC DNA]</scope>
    <source>
        <strain evidence="3 4">E</strain>
    </source>
</reference>
<dbReference type="GeneID" id="36590339"/>
<dbReference type="GO" id="GO:0008270">
    <property type="term" value="F:zinc ion binding"/>
    <property type="evidence" value="ECO:0007669"/>
    <property type="project" value="UniProtKB-KW"/>
</dbReference>
<dbReference type="InterPro" id="IPR001841">
    <property type="entry name" value="Znf_RING"/>
</dbReference>
<dbReference type="Proteomes" id="UP000235371">
    <property type="component" value="Unassembled WGS sequence"/>
</dbReference>
<keyword evidence="1" id="KW-0863">Zinc-finger</keyword>
<feature type="domain" description="RING-type" evidence="2">
    <location>
        <begin position="211"/>
        <end position="253"/>
    </location>
</feature>
<dbReference type="InParanoid" id="A0A2J6TVL7"/>
<name>A0A2J6TVL7_9HELO</name>
<accession>A0A2J6TVL7</accession>